<dbReference type="Gene3D" id="3.40.50.2300">
    <property type="match status" value="1"/>
</dbReference>
<dbReference type="InterPro" id="IPR000551">
    <property type="entry name" value="MerR-type_HTH_dom"/>
</dbReference>
<dbReference type="GO" id="GO:0003677">
    <property type="term" value="F:DNA binding"/>
    <property type="evidence" value="ECO:0007669"/>
    <property type="project" value="InterPro"/>
</dbReference>
<keyword evidence="6" id="KW-1185">Reference proteome</keyword>
<dbReference type="PANTHER" id="PTHR44591">
    <property type="entry name" value="STRESS RESPONSE REGULATOR PROTEIN 1"/>
    <property type="match status" value="1"/>
</dbReference>
<feature type="domain" description="Response regulatory" evidence="3">
    <location>
        <begin position="95"/>
        <end position="205"/>
    </location>
</feature>
<accession>A0A4R8CM73</accession>
<dbReference type="SUPFAM" id="SSF52172">
    <property type="entry name" value="CheY-like"/>
    <property type="match status" value="1"/>
</dbReference>
<feature type="modified residue" description="4-aspartylphosphate" evidence="2">
    <location>
        <position position="144"/>
    </location>
</feature>
<dbReference type="InterPro" id="IPR009061">
    <property type="entry name" value="DNA-bd_dom_put_sf"/>
</dbReference>
<evidence type="ECO:0000256" key="1">
    <source>
        <dbReference type="ARBA" id="ARBA00022553"/>
    </source>
</evidence>
<dbReference type="InterPro" id="IPR050595">
    <property type="entry name" value="Bact_response_regulator"/>
</dbReference>
<dbReference type="EMBL" id="SODP01000001">
    <property type="protein sequence ID" value="TDW77172.1"/>
    <property type="molecule type" value="Genomic_DNA"/>
</dbReference>
<proteinExistence type="predicted"/>
<dbReference type="CDD" id="cd00156">
    <property type="entry name" value="REC"/>
    <property type="match status" value="1"/>
</dbReference>
<dbReference type="InterPro" id="IPR011006">
    <property type="entry name" value="CheY-like_superfamily"/>
</dbReference>
<evidence type="ECO:0000313" key="5">
    <source>
        <dbReference type="EMBL" id="TDW77172.1"/>
    </source>
</evidence>
<dbReference type="OrthoDB" id="9800334at2"/>
<dbReference type="Pfam" id="PF00072">
    <property type="entry name" value="Response_reg"/>
    <property type="match status" value="1"/>
</dbReference>
<keyword evidence="1 2" id="KW-0597">Phosphoprotein</keyword>
<dbReference type="SMART" id="SM00422">
    <property type="entry name" value="HTH_MERR"/>
    <property type="match status" value="1"/>
</dbReference>
<protein>
    <submittedName>
        <fullName evidence="5">Response regulator receiver domain-containing protein</fullName>
    </submittedName>
</protein>
<dbReference type="Gene3D" id="1.10.1660.10">
    <property type="match status" value="1"/>
</dbReference>
<dbReference type="SUPFAM" id="SSF46955">
    <property type="entry name" value="Putative DNA-binding domain"/>
    <property type="match status" value="1"/>
</dbReference>
<dbReference type="InterPro" id="IPR001789">
    <property type="entry name" value="Sig_transdc_resp-reg_receiver"/>
</dbReference>
<evidence type="ECO:0000313" key="6">
    <source>
        <dbReference type="Proteomes" id="UP000295146"/>
    </source>
</evidence>
<name>A0A4R8CM73_9ACTN</name>
<evidence type="ECO:0000256" key="2">
    <source>
        <dbReference type="PROSITE-ProRule" id="PRU00169"/>
    </source>
</evidence>
<evidence type="ECO:0000259" key="3">
    <source>
        <dbReference type="PROSITE" id="PS50110"/>
    </source>
</evidence>
<dbReference type="PANTHER" id="PTHR44591:SF3">
    <property type="entry name" value="RESPONSE REGULATORY DOMAIN-CONTAINING PROTEIN"/>
    <property type="match status" value="1"/>
</dbReference>
<dbReference type="GO" id="GO:0000160">
    <property type="term" value="P:phosphorelay signal transduction system"/>
    <property type="evidence" value="ECO:0007669"/>
    <property type="project" value="InterPro"/>
</dbReference>
<sequence length="217" mass="23468">MADQPVYSIGPLARMLGIPAATLRTWEKRYDLVVPGRSPSGQRLYSRLQVAQLRFVVDQVAGGLSPADAYRMLRERMASGGAPATEAVPGGGGKLILLAERDPYAAEFSEFYLRRDGYGVLTTRSSEEAKAQTLRQRPHLAVVDLLISGGRGLQLCAQLRDRLGIPVLAVSTFAQREDALAAGAGDFLRKPLSAQALLLQVRGLLGRRALQTAQADR</sequence>
<dbReference type="RefSeq" id="WP_134101342.1">
    <property type="nucleotide sequence ID" value="NZ_SODP01000001.1"/>
</dbReference>
<organism evidence="5 6">
    <name type="scientific">Kribbella pratensis</name>
    <dbReference type="NCBI Taxonomy" id="2512112"/>
    <lineage>
        <taxon>Bacteria</taxon>
        <taxon>Bacillati</taxon>
        <taxon>Actinomycetota</taxon>
        <taxon>Actinomycetes</taxon>
        <taxon>Propionibacteriales</taxon>
        <taxon>Kribbellaceae</taxon>
        <taxon>Kribbella</taxon>
    </lineage>
</organism>
<dbReference type="Pfam" id="PF13411">
    <property type="entry name" value="MerR_1"/>
    <property type="match status" value="1"/>
</dbReference>
<gene>
    <name evidence="5" type="ORF">EV653_2336</name>
</gene>
<dbReference type="AlphaFoldDB" id="A0A4R8CM73"/>
<reference evidence="5 6" key="1">
    <citation type="submission" date="2019-03" db="EMBL/GenBank/DDBJ databases">
        <title>Genomic Encyclopedia of Type Strains, Phase III (KMG-III): the genomes of soil and plant-associated and newly described type strains.</title>
        <authorList>
            <person name="Whitman W."/>
        </authorList>
    </citation>
    <scope>NUCLEOTIDE SEQUENCE [LARGE SCALE GENOMIC DNA]</scope>
    <source>
        <strain evidence="5 6">VKM Ac-2573</strain>
    </source>
</reference>
<comment type="caution">
    <text evidence="5">The sequence shown here is derived from an EMBL/GenBank/DDBJ whole genome shotgun (WGS) entry which is preliminary data.</text>
</comment>
<evidence type="ECO:0000259" key="4">
    <source>
        <dbReference type="PROSITE" id="PS50937"/>
    </source>
</evidence>
<dbReference type="SMART" id="SM00448">
    <property type="entry name" value="REC"/>
    <property type="match status" value="1"/>
</dbReference>
<dbReference type="PROSITE" id="PS50110">
    <property type="entry name" value="RESPONSE_REGULATORY"/>
    <property type="match status" value="1"/>
</dbReference>
<feature type="domain" description="HTH merR-type" evidence="4">
    <location>
        <begin position="6"/>
        <end position="75"/>
    </location>
</feature>
<dbReference type="GO" id="GO:0006355">
    <property type="term" value="P:regulation of DNA-templated transcription"/>
    <property type="evidence" value="ECO:0007669"/>
    <property type="project" value="InterPro"/>
</dbReference>
<dbReference type="PROSITE" id="PS50937">
    <property type="entry name" value="HTH_MERR_2"/>
    <property type="match status" value="1"/>
</dbReference>
<dbReference type="Proteomes" id="UP000295146">
    <property type="component" value="Unassembled WGS sequence"/>
</dbReference>